<evidence type="ECO:0000313" key="2">
    <source>
        <dbReference type="Proteomes" id="UP001060215"/>
    </source>
</evidence>
<comment type="caution">
    <text evidence="1">The sequence shown here is derived from an EMBL/GenBank/DDBJ whole genome shotgun (WGS) entry which is preliminary data.</text>
</comment>
<name>A0ACC0GGW8_9ERIC</name>
<dbReference type="Proteomes" id="UP001060215">
    <property type="component" value="Chromosome 8"/>
</dbReference>
<protein>
    <submittedName>
        <fullName evidence="1">Uncharacterized protein</fullName>
    </submittedName>
</protein>
<reference evidence="1 2" key="1">
    <citation type="journal article" date="2022" name="Plant J.">
        <title>Chromosome-level genome of Camellia lanceoleosa provides a valuable resource for understanding genome evolution and self-incompatibility.</title>
        <authorList>
            <person name="Gong W."/>
            <person name="Xiao S."/>
            <person name="Wang L."/>
            <person name="Liao Z."/>
            <person name="Chang Y."/>
            <person name="Mo W."/>
            <person name="Hu G."/>
            <person name="Li W."/>
            <person name="Zhao G."/>
            <person name="Zhu H."/>
            <person name="Hu X."/>
            <person name="Ji K."/>
            <person name="Xiang X."/>
            <person name="Song Q."/>
            <person name="Yuan D."/>
            <person name="Jin S."/>
            <person name="Zhang L."/>
        </authorList>
    </citation>
    <scope>NUCLEOTIDE SEQUENCE [LARGE SCALE GENOMIC DNA]</scope>
    <source>
        <strain evidence="1">SQ_2022a</strain>
    </source>
</reference>
<dbReference type="EMBL" id="CM045765">
    <property type="protein sequence ID" value="KAI7999316.1"/>
    <property type="molecule type" value="Genomic_DNA"/>
</dbReference>
<sequence>MLPVTSDVRPRRGILFLGGRSFELEVAAVDAIGRRSLSIVERGQGLRRAILLVGFEVCWLVAKLRKASSDPGAHRFLGRLSGRRRSVAVWGRGEEEGGSSIQIVVTDGQRRSQLFFPMSAFGDGWGDLALVIEGFGLGDGWVKHPVGVQGLGHPCSTSLGVVGKVVHTALEGDWFKLLDRALVGHLRGVEAQGLSFATMSEWVHRWWQVSGQVEVRPLGAQAFLLVFSSRCDAESLLRRRWTIDGRDFLLEWWTPLALCASGMDSPSRPRVWIRVSGLPLHLRGEEVYRVIGDQCGGFIEEDESSVDLGTIRLCVKGLAKMSSSVKLQWGSWSFSLPVWVKVRPLVEHMAPSSGGKGSLDFGLQWRDLGRKNRGSAKIVGITDFKQRFGQPVNYPGPPVRVCPYTQVGSVLGSLGELPGFKLGNFEAHQTAGVSLGQQRWAPVHKQPQLGLVDGRHFLTDHECDVGPAVKQLAQTSPGQSNPPLTRVCASLRAGMEFRWPLSAMEASPESGRPRTTVAVDVDDSLTGFPVQLSPKLPNLRRDCAAFGDDLQLRQPLSVIAVSSEFGQLPAKAVVDDLGGSSHSISDEVSPNPILVADDPCLQALGCGADFDDDDGCWST</sequence>
<gene>
    <name evidence="1" type="ORF">LOK49_LG09G00232</name>
</gene>
<accession>A0ACC0GGW8</accession>
<keyword evidence="2" id="KW-1185">Reference proteome</keyword>
<evidence type="ECO:0000313" key="1">
    <source>
        <dbReference type="EMBL" id="KAI7999316.1"/>
    </source>
</evidence>
<proteinExistence type="predicted"/>
<organism evidence="1 2">
    <name type="scientific">Camellia lanceoleosa</name>
    <dbReference type="NCBI Taxonomy" id="1840588"/>
    <lineage>
        <taxon>Eukaryota</taxon>
        <taxon>Viridiplantae</taxon>
        <taxon>Streptophyta</taxon>
        <taxon>Embryophyta</taxon>
        <taxon>Tracheophyta</taxon>
        <taxon>Spermatophyta</taxon>
        <taxon>Magnoliopsida</taxon>
        <taxon>eudicotyledons</taxon>
        <taxon>Gunneridae</taxon>
        <taxon>Pentapetalae</taxon>
        <taxon>asterids</taxon>
        <taxon>Ericales</taxon>
        <taxon>Theaceae</taxon>
        <taxon>Camellia</taxon>
    </lineage>
</organism>